<dbReference type="SMART" id="SM00857">
    <property type="entry name" value="Resolvase"/>
    <property type="match status" value="1"/>
</dbReference>
<feature type="active site" description="O-(5'-phospho-DNA)-serine intermediate" evidence="4">
    <location>
        <position position="10"/>
    </location>
</feature>
<dbReference type="PANTHER" id="PTHR30461">
    <property type="entry name" value="DNA-INVERTASE FROM LAMBDOID PROPHAGE"/>
    <property type="match status" value="1"/>
</dbReference>
<dbReference type="PROSITE" id="PS51736">
    <property type="entry name" value="RECOMBINASES_3"/>
    <property type="match status" value="1"/>
</dbReference>
<comment type="caution">
    <text evidence="6">The sequence shown here is derived from an EMBL/GenBank/DDBJ whole genome shotgun (WGS) entry which is preliminary data.</text>
</comment>
<sequence>MKYVTYCRVSTKKQSLGLDAQQTIINRYLKSSDEVVSEFVEKETGTNKKVRIQLTKAIEVCKQTGATLLIAKLDRLTRNLNFITKLMDSGIEFKALDMPHANKLTIHIFSALAEHEADLISTRTKQALAELKKKGVKLGKPQNFSDAGRLKGVATNKAKAKANPNNTKAKAFINVLLKQGYKFSQIASQLNEHGFKTSRGKQFQAVQVQRLAS</sequence>
<reference evidence="6 7" key="1">
    <citation type="submission" date="2024-01" db="EMBL/GenBank/DDBJ databases">
        <title>Mariniflexile litorale sp. nov., isolated from the shallow sediments of the Sea of Japan.</title>
        <authorList>
            <person name="Romanenko L."/>
            <person name="Bystritskaya E."/>
            <person name="Isaeva M."/>
        </authorList>
    </citation>
    <scope>NUCLEOTIDE SEQUENCE [LARGE SCALE GENOMIC DNA]</scope>
    <source>
        <strain evidence="6 7">KCTC 32427</strain>
    </source>
</reference>
<dbReference type="InterPro" id="IPR050639">
    <property type="entry name" value="SSR_resolvase"/>
</dbReference>
<keyword evidence="3" id="KW-0233">DNA recombination</keyword>
<evidence type="ECO:0000256" key="4">
    <source>
        <dbReference type="PROSITE-ProRule" id="PRU10137"/>
    </source>
</evidence>
<dbReference type="Pfam" id="PF00239">
    <property type="entry name" value="Resolvase"/>
    <property type="match status" value="1"/>
</dbReference>
<dbReference type="EMBL" id="JAZHYP010000004">
    <property type="protein sequence ID" value="MEN3324238.1"/>
    <property type="molecule type" value="Genomic_DNA"/>
</dbReference>
<dbReference type="PANTHER" id="PTHR30461:SF2">
    <property type="entry name" value="SERINE RECOMBINASE PINE-RELATED"/>
    <property type="match status" value="1"/>
</dbReference>
<evidence type="ECO:0000259" key="5">
    <source>
        <dbReference type="PROSITE" id="PS51736"/>
    </source>
</evidence>
<dbReference type="InterPro" id="IPR006119">
    <property type="entry name" value="Resolv_N"/>
</dbReference>
<evidence type="ECO:0000313" key="6">
    <source>
        <dbReference type="EMBL" id="MEN3324238.1"/>
    </source>
</evidence>
<organism evidence="6 7">
    <name type="scientific">Mariniflexile soesokkakense</name>
    <dbReference type="NCBI Taxonomy" id="1343160"/>
    <lineage>
        <taxon>Bacteria</taxon>
        <taxon>Pseudomonadati</taxon>
        <taxon>Bacteroidota</taxon>
        <taxon>Flavobacteriia</taxon>
        <taxon>Flavobacteriales</taxon>
        <taxon>Flavobacteriaceae</taxon>
        <taxon>Mariniflexile</taxon>
    </lineage>
</organism>
<evidence type="ECO:0000256" key="3">
    <source>
        <dbReference type="ARBA" id="ARBA00023172"/>
    </source>
</evidence>
<keyword evidence="2" id="KW-0238">DNA-binding</keyword>
<dbReference type="InterPro" id="IPR006118">
    <property type="entry name" value="Recombinase_CS"/>
</dbReference>
<evidence type="ECO:0000256" key="1">
    <source>
        <dbReference type="ARBA" id="ARBA00022908"/>
    </source>
</evidence>
<name>A0ABV0ABJ3_9FLAO</name>
<dbReference type="CDD" id="cd03768">
    <property type="entry name" value="SR_ResInv"/>
    <property type="match status" value="1"/>
</dbReference>
<proteinExistence type="predicted"/>
<dbReference type="SUPFAM" id="SSF53041">
    <property type="entry name" value="Resolvase-like"/>
    <property type="match status" value="1"/>
</dbReference>
<evidence type="ECO:0000313" key="7">
    <source>
        <dbReference type="Proteomes" id="UP001416393"/>
    </source>
</evidence>
<accession>A0ABV0ABJ3</accession>
<protein>
    <submittedName>
        <fullName evidence="6">Recombinase family protein</fullName>
    </submittedName>
</protein>
<dbReference type="Gene3D" id="3.40.50.1390">
    <property type="entry name" value="Resolvase, N-terminal catalytic domain"/>
    <property type="match status" value="1"/>
</dbReference>
<keyword evidence="1" id="KW-0229">DNA integration</keyword>
<evidence type="ECO:0000256" key="2">
    <source>
        <dbReference type="ARBA" id="ARBA00023125"/>
    </source>
</evidence>
<dbReference type="InterPro" id="IPR036162">
    <property type="entry name" value="Resolvase-like_N_sf"/>
</dbReference>
<keyword evidence="7" id="KW-1185">Reference proteome</keyword>
<gene>
    <name evidence="6" type="ORF">VP395_10905</name>
</gene>
<dbReference type="RefSeq" id="WP_346242041.1">
    <property type="nucleotide sequence ID" value="NZ_JAZHYP010000004.1"/>
</dbReference>
<dbReference type="PROSITE" id="PS00397">
    <property type="entry name" value="RECOMBINASES_1"/>
    <property type="match status" value="1"/>
</dbReference>
<dbReference type="Proteomes" id="UP001416393">
    <property type="component" value="Unassembled WGS sequence"/>
</dbReference>
<feature type="domain" description="Resolvase/invertase-type recombinase catalytic" evidence="5">
    <location>
        <begin position="2"/>
        <end position="135"/>
    </location>
</feature>